<dbReference type="AlphaFoldDB" id="A0A1X6MXH4"/>
<feature type="compositionally biased region" description="Polar residues" evidence="1">
    <location>
        <begin position="200"/>
        <end position="213"/>
    </location>
</feature>
<dbReference type="EMBL" id="KZ110599">
    <property type="protein sequence ID" value="OSX60952.1"/>
    <property type="molecule type" value="Genomic_DNA"/>
</dbReference>
<proteinExistence type="predicted"/>
<gene>
    <name evidence="2" type="ORF">POSPLADRAFT_1047257</name>
</gene>
<reference evidence="2 3" key="1">
    <citation type="submission" date="2017-04" db="EMBL/GenBank/DDBJ databases">
        <title>Genome Sequence of the Model Brown-Rot Fungus Postia placenta SB12.</title>
        <authorList>
            <consortium name="DOE Joint Genome Institute"/>
            <person name="Gaskell J."/>
            <person name="Kersten P."/>
            <person name="Larrondo L.F."/>
            <person name="Canessa P."/>
            <person name="Martinez D."/>
            <person name="Hibbett D."/>
            <person name="Schmoll M."/>
            <person name="Kubicek C.P."/>
            <person name="Martinez A.T."/>
            <person name="Yadav J."/>
            <person name="Master E."/>
            <person name="Magnuson J.K."/>
            <person name="James T."/>
            <person name="Yaver D."/>
            <person name="Berka R."/>
            <person name="Labutti K."/>
            <person name="Lipzen A."/>
            <person name="Aerts A."/>
            <person name="Barry K."/>
            <person name="Henrissat B."/>
            <person name="Blanchette R."/>
            <person name="Grigoriev I."/>
            <person name="Cullen D."/>
        </authorList>
    </citation>
    <scope>NUCLEOTIDE SEQUENCE [LARGE SCALE GENOMIC DNA]</scope>
    <source>
        <strain evidence="2 3">MAD-698-R-SB12</strain>
    </source>
</reference>
<keyword evidence="3" id="KW-1185">Reference proteome</keyword>
<feature type="region of interest" description="Disordered" evidence="1">
    <location>
        <begin position="176"/>
        <end position="218"/>
    </location>
</feature>
<evidence type="ECO:0000313" key="2">
    <source>
        <dbReference type="EMBL" id="OSX60952.1"/>
    </source>
</evidence>
<dbReference type="Proteomes" id="UP000194127">
    <property type="component" value="Unassembled WGS sequence"/>
</dbReference>
<evidence type="ECO:0000256" key="1">
    <source>
        <dbReference type="SAM" id="MobiDB-lite"/>
    </source>
</evidence>
<dbReference type="GeneID" id="36324190"/>
<evidence type="ECO:0000313" key="3">
    <source>
        <dbReference type="Proteomes" id="UP000194127"/>
    </source>
</evidence>
<dbReference type="OrthoDB" id="10275932at2759"/>
<sequence>MGVPMPSQSLTNFDSNHLIKIHRPSIWRMLVSGVIPLSFVLTTAAPLNVSPRQHVEASEVTTGRAASGITGLADGLCQNGLSSGAEPRAVHIGQFNTHKSYPRGEMSFGTPRRRVRTCLTEEAAYSFRQQDRLLSVGSAHFQRFSQRPRFPIRGCAAMALPDAVTHVVARVRQTAWPGTRHPTSHKPAARRERRERWKSPGSSSVAISTQPGRQSPPPCVMSVGVLPAMTGGSSRAADALAKANRRWLSWGGLACRPLERLAVEFIEGCRLQKACRTHKLDFKMTKHRSTEAENS</sequence>
<protein>
    <submittedName>
        <fullName evidence="2">Uncharacterized protein</fullName>
    </submittedName>
</protein>
<organism evidence="2 3">
    <name type="scientific">Postia placenta MAD-698-R-SB12</name>
    <dbReference type="NCBI Taxonomy" id="670580"/>
    <lineage>
        <taxon>Eukaryota</taxon>
        <taxon>Fungi</taxon>
        <taxon>Dikarya</taxon>
        <taxon>Basidiomycota</taxon>
        <taxon>Agaricomycotina</taxon>
        <taxon>Agaricomycetes</taxon>
        <taxon>Polyporales</taxon>
        <taxon>Adustoporiaceae</taxon>
        <taxon>Rhodonia</taxon>
    </lineage>
</organism>
<name>A0A1X6MXH4_9APHY</name>
<dbReference type="RefSeq" id="XP_024337746.1">
    <property type="nucleotide sequence ID" value="XM_024479240.1"/>
</dbReference>
<accession>A0A1X6MXH4</accession>
<feature type="compositionally biased region" description="Basic and acidic residues" evidence="1">
    <location>
        <begin position="189"/>
        <end position="198"/>
    </location>
</feature>